<reference evidence="14" key="1">
    <citation type="submission" date="2025-08" db="UniProtKB">
        <authorList>
            <consortium name="RefSeq"/>
        </authorList>
    </citation>
    <scope>IDENTIFICATION</scope>
</reference>
<keyword evidence="7" id="KW-0712">Selenocysteine</keyword>
<keyword evidence="8 12" id="KW-1133">Transmembrane helix</keyword>
<feature type="transmembrane region" description="Helical" evidence="12">
    <location>
        <begin position="40"/>
        <end position="63"/>
    </location>
</feature>
<evidence type="ECO:0000256" key="7">
    <source>
        <dbReference type="ARBA" id="ARBA00022933"/>
    </source>
</evidence>
<dbReference type="GO" id="GO:0030970">
    <property type="term" value="P:retrograde protein transport, ER to cytosol"/>
    <property type="evidence" value="ECO:0007669"/>
    <property type="project" value="TreeGrafter"/>
</dbReference>
<keyword evidence="4" id="KW-0963">Cytoplasm</keyword>
<sequence length="179" mass="21123">MEEADVENVIAEEEQENIVNKDPTFLLSFFETVKFVFEEYGWILLVVVILLIFAKSFLTPYLYKWRKKRDEEIYYSNYDNQKCQQTFEAMQKAREKMQRENDAKTELYLEQVKKREEKKRQMKLENLEGKLSSTSNSQEKSPEKPKPKNKNVSDGHRPLMGHGGGSTYRPPRRSNTRGG</sequence>
<evidence type="ECO:0000256" key="12">
    <source>
        <dbReference type="SAM" id="Phobius"/>
    </source>
</evidence>
<evidence type="ECO:0000313" key="14">
    <source>
        <dbReference type="RefSeq" id="XP_029636185.1"/>
    </source>
</evidence>
<feature type="region of interest" description="Disordered" evidence="11">
    <location>
        <begin position="120"/>
        <end position="179"/>
    </location>
</feature>
<feature type="compositionally biased region" description="Basic residues" evidence="11">
    <location>
        <begin position="170"/>
        <end position="179"/>
    </location>
</feature>
<evidence type="ECO:0000256" key="10">
    <source>
        <dbReference type="SAM" id="Coils"/>
    </source>
</evidence>
<comment type="similarity">
    <text evidence="3">Belongs to the selenoprotein S family.</text>
</comment>
<keyword evidence="6" id="KW-0256">Endoplasmic reticulum</keyword>
<dbReference type="Proteomes" id="UP000515154">
    <property type="component" value="Linkage group LG5"/>
</dbReference>
<dbReference type="InterPro" id="IPR009703">
    <property type="entry name" value="Selenoprotein_S"/>
</dbReference>
<comment type="subcellular location">
    <subcellularLocation>
        <location evidence="2">Cytoplasm</location>
    </subcellularLocation>
    <subcellularLocation>
        <location evidence="1">Endoplasmic reticulum membrane</location>
        <topology evidence="1">Single-pass membrane protein</topology>
    </subcellularLocation>
</comment>
<evidence type="ECO:0000256" key="3">
    <source>
        <dbReference type="ARBA" id="ARBA00011034"/>
    </source>
</evidence>
<dbReference type="RefSeq" id="XP_029636185.1">
    <property type="nucleotide sequence ID" value="XM_029780325.2"/>
</dbReference>
<dbReference type="GO" id="GO:0036502">
    <property type="term" value="C:Derlin-1-VIMP complex"/>
    <property type="evidence" value="ECO:0007669"/>
    <property type="project" value="TreeGrafter"/>
</dbReference>
<keyword evidence="10" id="KW-0175">Coiled coil</keyword>
<evidence type="ECO:0000256" key="4">
    <source>
        <dbReference type="ARBA" id="ARBA00022490"/>
    </source>
</evidence>
<keyword evidence="5 12" id="KW-0812">Transmembrane</keyword>
<dbReference type="PANTHER" id="PTHR28621">
    <property type="entry name" value="SELENOPROTEIN S"/>
    <property type="match status" value="1"/>
</dbReference>
<dbReference type="GO" id="GO:0030968">
    <property type="term" value="P:endoplasmic reticulum unfolded protein response"/>
    <property type="evidence" value="ECO:0007669"/>
    <property type="project" value="TreeGrafter"/>
</dbReference>
<evidence type="ECO:0000256" key="8">
    <source>
        <dbReference type="ARBA" id="ARBA00022989"/>
    </source>
</evidence>
<evidence type="ECO:0000256" key="9">
    <source>
        <dbReference type="ARBA" id="ARBA00023136"/>
    </source>
</evidence>
<dbReference type="GO" id="GO:0036513">
    <property type="term" value="C:Derlin-1 retrotranslocation complex"/>
    <property type="evidence" value="ECO:0007669"/>
    <property type="project" value="TreeGrafter"/>
</dbReference>
<protein>
    <submittedName>
        <fullName evidence="14">Uncharacterized protein LOC115211679</fullName>
    </submittedName>
</protein>
<keyword evidence="13" id="KW-1185">Reference proteome</keyword>
<dbReference type="AlphaFoldDB" id="A0A6P7SDD9"/>
<evidence type="ECO:0000313" key="13">
    <source>
        <dbReference type="Proteomes" id="UP000515154"/>
    </source>
</evidence>
<proteinExistence type="inferred from homology"/>
<keyword evidence="9 12" id="KW-0472">Membrane</keyword>
<dbReference type="PANTHER" id="PTHR28621:SF1">
    <property type="entry name" value="SELENOPROTEIN S"/>
    <property type="match status" value="1"/>
</dbReference>
<dbReference type="Pfam" id="PF06936">
    <property type="entry name" value="Selenoprotein_S"/>
    <property type="match status" value="1"/>
</dbReference>
<evidence type="ECO:0000256" key="1">
    <source>
        <dbReference type="ARBA" id="ARBA00004389"/>
    </source>
</evidence>
<evidence type="ECO:0000256" key="11">
    <source>
        <dbReference type="SAM" id="MobiDB-lite"/>
    </source>
</evidence>
<evidence type="ECO:0000256" key="5">
    <source>
        <dbReference type="ARBA" id="ARBA00022692"/>
    </source>
</evidence>
<dbReference type="Gene3D" id="6.10.250.2950">
    <property type="match status" value="1"/>
</dbReference>
<name>A0A6P7SDD9_9MOLL</name>
<dbReference type="KEGG" id="osn:115211679"/>
<feature type="compositionally biased region" description="Basic and acidic residues" evidence="11">
    <location>
        <begin position="140"/>
        <end position="157"/>
    </location>
</feature>
<evidence type="ECO:0000256" key="6">
    <source>
        <dbReference type="ARBA" id="ARBA00022824"/>
    </source>
</evidence>
<accession>A0A6P7SDD9</accession>
<feature type="coiled-coil region" evidence="10">
    <location>
        <begin position="80"/>
        <end position="110"/>
    </location>
</feature>
<organism evidence="13 14">
    <name type="scientific">Octopus sinensis</name>
    <name type="common">East Asian common octopus</name>
    <dbReference type="NCBI Taxonomy" id="2607531"/>
    <lineage>
        <taxon>Eukaryota</taxon>
        <taxon>Metazoa</taxon>
        <taxon>Spiralia</taxon>
        <taxon>Lophotrochozoa</taxon>
        <taxon>Mollusca</taxon>
        <taxon>Cephalopoda</taxon>
        <taxon>Coleoidea</taxon>
        <taxon>Octopodiformes</taxon>
        <taxon>Octopoda</taxon>
        <taxon>Incirrata</taxon>
        <taxon>Octopodidae</taxon>
        <taxon>Octopus</taxon>
    </lineage>
</organism>
<evidence type="ECO:0000256" key="2">
    <source>
        <dbReference type="ARBA" id="ARBA00004496"/>
    </source>
</evidence>
<gene>
    <name evidence="14" type="primary">LOC115211679</name>
</gene>